<dbReference type="CDD" id="cd08946">
    <property type="entry name" value="SDR_e"/>
    <property type="match status" value="1"/>
</dbReference>
<dbReference type="PANTHER" id="PTHR43103">
    <property type="entry name" value="NUCLEOSIDE-DIPHOSPHATE-SUGAR EPIMERASE"/>
    <property type="match status" value="1"/>
</dbReference>
<keyword evidence="3" id="KW-0520">NAD</keyword>
<dbReference type="Gene3D" id="3.40.50.720">
    <property type="entry name" value="NAD(P)-binding Rossmann-like Domain"/>
    <property type="match status" value="1"/>
</dbReference>
<organism evidence="5 6">
    <name type="scientific">Phototrophicus methaneseepsis</name>
    <dbReference type="NCBI Taxonomy" id="2710758"/>
    <lineage>
        <taxon>Bacteria</taxon>
        <taxon>Bacillati</taxon>
        <taxon>Chloroflexota</taxon>
        <taxon>Candidatus Thermofontia</taxon>
        <taxon>Phototrophicales</taxon>
        <taxon>Phototrophicaceae</taxon>
        <taxon>Phototrophicus</taxon>
    </lineage>
</organism>
<name>A0A7S8E5R6_9CHLR</name>
<dbReference type="KEGG" id="pmet:G4Y79_13960"/>
<accession>A0A7S8E5R6</accession>
<evidence type="ECO:0000256" key="1">
    <source>
        <dbReference type="ARBA" id="ARBA00007637"/>
    </source>
</evidence>
<dbReference type="EMBL" id="CP062983">
    <property type="protein sequence ID" value="QPC80813.1"/>
    <property type="molecule type" value="Genomic_DNA"/>
</dbReference>
<proteinExistence type="inferred from homology"/>
<evidence type="ECO:0000256" key="2">
    <source>
        <dbReference type="ARBA" id="ARBA00023002"/>
    </source>
</evidence>
<protein>
    <submittedName>
        <fullName evidence="5">NAD(P)-dependent oxidoreductase</fullName>
    </submittedName>
</protein>
<evidence type="ECO:0000256" key="3">
    <source>
        <dbReference type="ARBA" id="ARBA00023027"/>
    </source>
</evidence>
<keyword evidence="2" id="KW-0560">Oxidoreductase</keyword>
<dbReference type="PANTHER" id="PTHR43103:SF5">
    <property type="entry name" value="4-EPIMERASE, PUTATIVE (AFU_ORTHOLOGUE AFUA_7G00360)-RELATED"/>
    <property type="match status" value="1"/>
</dbReference>
<dbReference type="SUPFAM" id="SSF51735">
    <property type="entry name" value="NAD(P)-binding Rossmann-fold domains"/>
    <property type="match status" value="1"/>
</dbReference>
<keyword evidence="6" id="KW-1185">Reference proteome</keyword>
<dbReference type="InterPro" id="IPR001509">
    <property type="entry name" value="Epimerase_deHydtase"/>
</dbReference>
<evidence type="ECO:0000259" key="4">
    <source>
        <dbReference type="Pfam" id="PF01370"/>
    </source>
</evidence>
<dbReference type="InterPro" id="IPR036291">
    <property type="entry name" value="NAD(P)-bd_dom_sf"/>
</dbReference>
<comment type="similarity">
    <text evidence="1">Belongs to the NAD(P)-dependent epimerase/dehydratase family.</text>
</comment>
<evidence type="ECO:0000313" key="5">
    <source>
        <dbReference type="EMBL" id="QPC80813.1"/>
    </source>
</evidence>
<dbReference type="GO" id="GO:0016491">
    <property type="term" value="F:oxidoreductase activity"/>
    <property type="evidence" value="ECO:0007669"/>
    <property type="project" value="UniProtKB-KW"/>
</dbReference>
<reference evidence="5 6" key="1">
    <citation type="submission" date="2020-02" db="EMBL/GenBank/DDBJ databases">
        <authorList>
            <person name="Zheng R.K."/>
            <person name="Sun C.M."/>
        </authorList>
    </citation>
    <scope>NUCLEOTIDE SEQUENCE [LARGE SCALE GENOMIC DNA]</scope>
    <source>
        <strain evidence="6">rifampicinis</strain>
    </source>
</reference>
<dbReference type="RefSeq" id="WP_195168888.1">
    <property type="nucleotide sequence ID" value="NZ_CP062983.1"/>
</dbReference>
<feature type="domain" description="NAD-dependent epimerase/dehydratase" evidence="4">
    <location>
        <begin position="3"/>
        <end position="184"/>
    </location>
</feature>
<dbReference type="Pfam" id="PF01370">
    <property type="entry name" value="Epimerase"/>
    <property type="match status" value="1"/>
</dbReference>
<dbReference type="Proteomes" id="UP000594468">
    <property type="component" value="Chromosome"/>
</dbReference>
<sequence length="339" mass="38483">MHILITGGAGFIGSAIASRLRQSGHTIHRIDIVPESEVDDEAYSTCDVNNMESLLQHTQGSDAVVHMAAIASPVAFPGQEVYRVNTVGTFNVFEAAAKSGIKRVVQASSINAIGCAWNLVDFEPAYFPIDEQHPSSTTDAYSFSKHIAEEIAEYYWRRDGINSVSMRFPAVYRPALFSDDSFLNRMRQMRQFLDDFAKLPQVEREDRLQATRKQVLTFRHDRMMEYPPRRHTSPAPDAPETLLFNAYAFDRFNLWSYVHVYDAAQAVEKALTADFIGAHPLFINNETNSLMYETHTLTDLFFPDVNIWREDLIGAQTLVSNRKARRVIGFEPEYTLDIS</sequence>
<dbReference type="AlphaFoldDB" id="A0A7S8E5R6"/>
<gene>
    <name evidence="5" type="ORF">G4Y79_13960</name>
</gene>
<evidence type="ECO:0000313" key="6">
    <source>
        <dbReference type="Proteomes" id="UP000594468"/>
    </source>
</evidence>